<dbReference type="FunFam" id="3.40.50.300:FF:000042">
    <property type="entry name" value="Maltose/maltodextrin ABC transporter, ATP-binding protein"/>
    <property type="match status" value="1"/>
</dbReference>
<proteinExistence type="predicted"/>
<dbReference type="RefSeq" id="WP_047905826.1">
    <property type="nucleotide sequence ID" value="NZ_CP011807.3"/>
</dbReference>
<dbReference type="EMBL" id="CP011807">
    <property type="protein sequence ID" value="AKM29906.1"/>
    <property type="molecule type" value="Genomic_DNA"/>
</dbReference>
<dbReference type="SMART" id="SM00382">
    <property type="entry name" value="AAA"/>
    <property type="match status" value="1"/>
</dbReference>
<evidence type="ECO:0000256" key="4">
    <source>
        <dbReference type="ARBA" id="ARBA00022741"/>
    </source>
</evidence>
<dbReference type="InterPro" id="IPR003593">
    <property type="entry name" value="AAA+_ATPase"/>
</dbReference>
<keyword evidence="1" id="KW-0813">Transport</keyword>
<dbReference type="PANTHER" id="PTHR43875">
    <property type="entry name" value="MALTODEXTRIN IMPORT ATP-BINDING PROTEIN MSMX"/>
    <property type="match status" value="1"/>
</dbReference>
<dbReference type="SUPFAM" id="SSF52540">
    <property type="entry name" value="P-loop containing nucleoside triphosphate hydrolases"/>
    <property type="match status" value="1"/>
</dbReference>
<dbReference type="PANTHER" id="PTHR43875:SF15">
    <property type="entry name" value="TREHALOSE IMPORT ATP-BINDING PROTEIN SUGC"/>
    <property type="match status" value="1"/>
</dbReference>
<keyword evidence="4" id="KW-0547">Nucleotide-binding</keyword>
<evidence type="ECO:0000256" key="7">
    <source>
        <dbReference type="ARBA" id="ARBA00023136"/>
    </source>
</evidence>
<dbReference type="InterPro" id="IPR047641">
    <property type="entry name" value="ABC_transpr_MalK/UgpC-like"/>
</dbReference>
<evidence type="ECO:0000256" key="2">
    <source>
        <dbReference type="ARBA" id="ARBA00022475"/>
    </source>
</evidence>
<dbReference type="InterPro" id="IPR017871">
    <property type="entry name" value="ABC_transporter-like_CS"/>
</dbReference>
<evidence type="ECO:0000256" key="1">
    <source>
        <dbReference type="ARBA" id="ARBA00022448"/>
    </source>
</evidence>
<dbReference type="GO" id="GO:0005524">
    <property type="term" value="F:ATP binding"/>
    <property type="evidence" value="ECO:0007669"/>
    <property type="project" value="UniProtKB-KW"/>
</dbReference>
<dbReference type="STRING" id="656179.AB870_06965"/>
<dbReference type="PATRIC" id="fig|656179.3.peg.1497"/>
<dbReference type="InterPro" id="IPR003439">
    <property type="entry name" value="ABC_transporter-like_ATP-bd"/>
</dbReference>
<dbReference type="KEGG" id="pfg:AB870_06965"/>
<dbReference type="Pfam" id="PF00005">
    <property type="entry name" value="ABC_tran"/>
    <property type="match status" value="1"/>
</dbReference>
<dbReference type="GO" id="GO:0016887">
    <property type="term" value="F:ATP hydrolysis activity"/>
    <property type="evidence" value="ECO:0007669"/>
    <property type="project" value="InterPro"/>
</dbReference>
<evidence type="ECO:0000256" key="5">
    <source>
        <dbReference type="ARBA" id="ARBA00022840"/>
    </source>
</evidence>
<keyword evidence="6" id="KW-1278">Translocase</keyword>
<keyword evidence="3" id="KW-0997">Cell inner membrane</keyword>
<name>A0A0H3WTP2_9BURK</name>
<dbReference type="GO" id="GO:0055052">
    <property type="term" value="C:ATP-binding cassette (ABC) transporter complex, substrate-binding subunit-containing"/>
    <property type="evidence" value="ECO:0007669"/>
    <property type="project" value="TreeGrafter"/>
</dbReference>
<dbReference type="InterPro" id="IPR013611">
    <property type="entry name" value="Transp-assoc_OB_typ2"/>
</dbReference>
<dbReference type="Proteomes" id="UP000035651">
    <property type="component" value="Chromosome"/>
</dbReference>
<evidence type="ECO:0000259" key="8">
    <source>
        <dbReference type="PROSITE" id="PS50893"/>
    </source>
</evidence>
<protein>
    <submittedName>
        <fullName evidence="9">Spermidine/putrescine ABC transporter ATP-binding protein</fullName>
    </submittedName>
</protein>
<dbReference type="InterPro" id="IPR027417">
    <property type="entry name" value="P-loop_NTPase"/>
</dbReference>
<dbReference type="PROSITE" id="PS50893">
    <property type="entry name" value="ABC_TRANSPORTER_2"/>
    <property type="match status" value="1"/>
</dbReference>
<keyword evidence="5 9" id="KW-0067">ATP-binding</keyword>
<dbReference type="InterPro" id="IPR012340">
    <property type="entry name" value="NA-bd_OB-fold"/>
</dbReference>
<dbReference type="PROSITE" id="PS00211">
    <property type="entry name" value="ABC_TRANSPORTER_1"/>
    <property type="match status" value="1"/>
</dbReference>
<gene>
    <name evidence="9" type="ORF">AB870_06965</name>
</gene>
<dbReference type="InterPro" id="IPR008995">
    <property type="entry name" value="Mo/tungstate-bd_C_term_dom"/>
</dbReference>
<dbReference type="Gene3D" id="2.40.50.140">
    <property type="entry name" value="Nucleic acid-binding proteins"/>
    <property type="match status" value="1"/>
</dbReference>
<dbReference type="Gene3D" id="2.40.50.100">
    <property type="match status" value="1"/>
</dbReference>
<dbReference type="GO" id="GO:0140359">
    <property type="term" value="F:ABC-type transporter activity"/>
    <property type="evidence" value="ECO:0007669"/>
    <property type="project" value="UniProtKB-ARBA"/>
</dbReference>
<dbReference type="OrthoDB" id="5298774at2"/>
<accession>A0A0H3WTP2</accession>
<keyword evidence="7" id="KW-0472">Membrane</keyword>
<keyword evidence="2" id="KW-1003">Cell membrane</keyword>
<organism evidence="9 10">
    <name type="scientific">Pandoraea faecigallinarum</name>
    <dbReference type="NCBI Taxonomy" id="656179"/>
    <lineage>
        <taxon>Bacteria</taxon>
        <taxon>Pseudomonadati</taxon>
        <taxon>Pseudomonadota</taxon>
        <taxon>Betaproteobacteria</taxon>
        <taxon>Burkholderiales</taxon>
        <taxon>Burkholderiaceae</taxon>
        <taxon>Pandoraea</taxon>
    </lineage>
</organism>
<sequence length="364" mass="39490">MKHNFQQLRLDNVARSFTNAEGQSVAALNGLDLTIERGEFIALLGPSGCGKSTALNCIAGLTPLTGGAIWLDDERIDGLPSEKRGFGMVFQNYALFPHMSVLDNVGFGLRMRGVPRTEIEKRAREALQLVQLVGHERKLPGQLSGGQQQRVAIARAIVIEPPVVLMDEPLSNLDAKLRIEMRADIRRIHGKLDRATIYVTHDQDEALSMADRIVVMKEGVVQQIGAPRDVYGRPRNLHVARFMGYRNVLDVSITSAQGARARVSCGGASFDGVLMDPPASAGKADGKVSVAIRPDDFERAPAANDNAFEAVVETVEYGGRDSLLKVASPFGPLYARLPGDFAVGERVPLRVPAERTLVYAGELA</sequence>
<evidence type="ECO:0000313" key="10">
    <source>
        <dbReference type="Proteomes" id="UP000035651"/>
    </source>
</evidence>
<dbReference type="AlphaFoldDB" id="A0A0H3WTP2"/>
<evidence type="ECO:0000313" key="9">
    <source>
        <dbReference type="EMBL" id="AKM29906.1"/>
    </source>
</evidence>
<dbReference type="Pfam" id="PF08402">
    <property type="entry name" value="TOBE_2"/>
    <property type="match status" value="1"/>
</dbReference>
<reference evidence="9" key="1">
    <citation type="submission" date="2016-06" db="EMBL/GenBank/DDBJ databases">
        <title>Complete Genome Sequence of Pandoraea faecigallinarum DSM-23572.</title>
        <authorList>
            <person name="Yong D."/>
            <person name="Ee R."/>
            <person name="Lim Y.-L."/>
            <person name="Yin W.-F."/>
            <person name="Chan K.-G."/>
        </authorList>
    </citation>
    <scope>NUCLEOTIDE SEQUENCE</scope>
    <source>
        <strain evidence="9">DSM 23572</strain>
    </source>
</reference>
<keyword evidence="10" id="KW-1185">Reference proteome</keyword>
<evidence type="ECO:0000256" key="6">
    <source>
        <dbReference type="ARBA" id="ARBA00022967"/>
    </source>
</evidence>
<evidence type="ECO:0000256" key="3">
    <source>
        <dbReference type="ARBA" id="ARBA00022519"/>
    </source>
</evidence>
<feature type="domain" description="ABC transporter" evidence="8">
    <location>
        <begin position="8"/>
        <end position="243"/>
    </location>
</feature>
<dbReference type="SUPFAM" id="SSF50331">
    <property type="entry name" value="MOP-like"/>
    <property type="match status" value="1"/>
</dbReference>
<dbReference type="Gene3D" id="3.40.50.300">
    <property type="entry name" value="P-loop containing nucleotide triphosphate hydrolases"/>
    <property type="match status" value="1"/>
</dbReference>